<dbReference type="NCBIfam" id="TIGR01843">
    <property type="entry name" value="type_I_hlyD"/>
    <property type="match status" value="1"/>
</dbReference>
<evidence type="ECO:0000256" key="3">
    <source>
        <dbReference type="ARBA" id="ARBA00022448"/>
    </source>
</evidence>
<dbReference type="PANTHER" id="PTHR30386:SF17">
    <property type="entry name" value="ALKALINE PROTEASE SECRETION PROTEIN APRE"/>
    <property type="match status" value="1"/>
</dbReference>
<dbReference type="GO" id="GO:0015031">
    <property type="term" value="P:protein transport"/>
    <property type="evidence" value="ECO:0007669"/>
    <property type="project" value="InterPro"/>
</dbReference>
<gene>
    <name evidence="13" type="ORF">GCM10017653_22630</name>
</gene>
<proteinExistence type="inferred from homology"/>
<reference evidence="13" key="2">
    <citation type="submission" date="2023-01" db="EMBL/GenBank/DDBJ databases">
        <authorList>
            <person name="Sun Q."/>
            <person name="Evtushenko L."/>
        </authorList>
    </citation>
    <scope>NUCLEOTIDE SEQUENCE</scope>
    <source>
        <strain evidence="13">VKM B-2789</strain>
    </source>
</reference>
<evidence type="ECO:0000256" key="7">
    <source>
        <dbReference type="ARBA" id="ARBA00022989"/>
    </source>
</evidence>
<evidence type="ECO:0000256" key="5">
    <source>
        <dbReference type="ARBA" id="ARBA00022519"/>
    </source>
</evidence>
<keyword evidence="4 9" id="KW-1003">Cell membrane</keyword>
<evidence type="ECO:0000256" key="6">
    <source>
        <dbReference type="ARBA" id="ARBA00022692"/>
    </source>
</evidence>
<comment type="caution">
    <text evidence="13">The sequence shown here is derived from an EMBL/GenBank/DDBJ whole genome shotgun (WGS) entry which is preliminary data.</text>
</comment>
<comment type="subcellular location">
    <subcellularLocation>
        <location evidence="1 9">Cell inner membrane</location>
        <topology evidence="1 9">Single-pass membrane protein</topology>
    </subcellularLocation>
</comment>
<feature type="domain" description="AprE-like long alpha-helical hairpin" evidence="11">
    <location>
        <begin position="95"/>
        <end position="283"/>
    </location>
</feature>
<dbReference type="Gene3D" id="2.40.30.170">
    <property type="match status" value="1"/>
</dbReference>
<keyword evidence="3 9" id="KW-0813">Transport</keyword>
<dbReference type="InterPro" id="IPR058781">
    <property type="entry name" value="HH_AprE-like"/>
</dbReference>
<feature type="domain" description="AprE-like beta-barrel" evidence="12">
    <location>
        <begin position="326"/>
        <end position="414"/>
    </location>
</feature>
<evidence type="ECO:0000313" key="13">
    <source>
        <dbReference type="EMBL" id="GLK84193.1"/>
    </source>
</evidence>
<evidence type="ECO:0000256" key="2">
    <source>
        <dbReference type="ARBA" id="ARBA00009477"/>
    </source>
</evidence>
<keyword evidence="10" id="KW-0175">Coiled coil</keyword>
<reference evidence="13" key="1">
    <citation type="journal article" date="2014" name="Int. J. Syst. Evol. Microbiol.">
        <title>Complete genome sequence of Corynebacterium casei LMG S-19264T (=DSM 44701T), isolated from a smear-ripened cheese.</title>
        <authorList>
            <consortium name="US DOE Joint Genome Institute (JGI-PGF)"/>
            <person name="Walter F."/>
            <person name="Albersmeier A."/>
            <person name="Kalinowski J."/>
            <person name="Ruckert C."/>
        </authorList>
    </citation>
    <scope>NUCLEOTIDE SEQUENCE</scope>
    <source>
        <strain evidence="13">VKM B-2789</strain>
    </source>
</reference>
<comment type="similarity">
    <text evidence="2 9">Belongs to the membrane fusion protein (MFP) (TC 8.A.1) family.</text>
</comment>
<dbReference type="Pfam" id="PF26002">
    <property type="entry name" value="Beta-barrel_AprE"/>
    <property type="match status" value="1"/>
</dbReference>
<evidence type="ECO:0000259" key="12">
    <source>
        <dbReference type="Pfam" id="PF26002"/>
    </source>
</evidence>
<dbReference type="InterPro" id="IPR050739">
    <property type="entry name" value="MFP"/>
</dbReference>
<dbReference type="AlphaFoldDB" id="A0A9W6NB05"/>
<dbReference type="Pfam" id="PF25994">
    <property type="entry name" value="HH_AprE"/>
    <property type="match status" value="1"/>
</dbReference>
<dbReference type="PANTHER" id="PTHR30386">
    <property type="entry name" value="MEMBRANE FUSION SUBUNIT OF EMRAB-TOLC MULTIDRUG EFFLUX PUMP"/>
    <property type="match status" value="1"/>
</dbReference>
<evidence type="ECO:0000259" key="11">
    <source>
        <dbReference type="Pfam" id="PF25994"/>
    </source>
</evidence>
<sequence>MTAELRVEHDVCRSLKRLAVTGGGAVLLFAGTVGVWAITTTLSGAVVASGQFVVTGSVKKVQHPTGGIVGQLNVREGDKVESGAVVIRLDDTVTHANLQVVTKQLDELAARRGRLRAERDDQQVISIAAELADHTGQANIAELIAAEQRLFDARRAARSGQKAQLTRRVGQLRDEITGLRAQQIANGQQAELIREELSGVRDLYRQKLISISRKSVLEREAAELDGQKGQLQAAIAQAEGKIAETELQMIQIDDAVREEVMKQLQEAESKAAELMERRIAAEEELRRVEIRAPASGYVHQLVVHTVGGVLTPAEPAMLIVPVEDTLEIEARVNPPDIDQIAPGQSAHVKIHAFNQRTTPELAGTVSRIAADTSRDERTGAPFYTIRVRLPADELARIAPQRVAAGMQADVFVRTVDRTPLEYVVKPLLDQVAKAFRER</sequence>
<dbReference type="Proteomes" id="UP001143330">
    <property type="component" value="Unassembled WGS sequence"/>
</dbReference>
<dbReference type="RefSeq" id="WP_213358494.1">
    <property type="nucleotide sequence ID" value="NZ_BSFM01000012.1"/>
</dbReference>
<dbReference type="Gene3D" id="2.40.50.100">
    <property type="match status" value="1"/>
</dbReference>
<keyword evidence="5 9" id="KW-0997">Cell inner membrane</keyword>
<dbReference type="InterPro" id="IPR010129">
    <property type="entry name" value="T1SS_HlyD"/>
</dbReference>
<keyword evidence="6 9" id="KW-0812">Transmembrane</keyword>
<dbReference type="EMBL" id="BSFM01000012">
    <property type="protein sequence ID" value="GLK84193.1"/>
    <property type="molecule type" value="Genomic_DNA"/>
</dbReference>
<evidence type="ECO:0000256" key="10">
    <source>
        <dbReference type="SAM" id="Coils"/>
    </source>
</evidence>
<evidence type="ECO:0000256" key="1">
    <source>
        <dbReference type="ARBA" id="ARBA00004377"/>
    </source>
</evidence>
<keyword evidence="7 9" id="KW-1133">Transmembrane helix</keyword>
<dbReference type="InterPro" id="IPR058982">
    <property type="entry name" value="Beta-barrel_AprE"/>
</dbReference>
<evidence type="ECO:0000313" key="14">
    <source>
        <dbReference type="Proteomes" id="UP001143330"/>
    </source>
</evidence>
<evidence type="ECO:0000256" key="4">
    <source>
        <dbReference type="ARBA" id="ARBA00022475"/>
    </source>
</evidence>
<keyword evidence="8 9" id="KW-0472">Membrane</keyword>
<evidence type="ECO:0000256" key="8">
    <source>
        <dbReference type="ARBA" id="ARBA00023136"/>
    </source>
</evidence>
<dbReference type="GO" id="GO:0005886">
    <property type="term" value="C:plasma membrane"/>
    <property type="evidence" value="ECO:0007669"/>
    <property type="project" value="UniProtKB-SubCell"/>
</dbReference>
<feature type="coiled-coil region" evidence="10">
    <location>
        <begin position="214"/>
        <end position="291"/>
    </location>
</feature>
<evidence type="ECO:0000256" key="9">
    <source>
        <dbReference type="RuleBase" id="RU365093"/>
    </source>
</evidence>
<accession>A0A9W6NB05</accession>
<keyword evidence="14" id="KW-1185">Reference proteome</keyword>
<protein>
    <recommendedName>
        <fullName evidence="9">Membrane fusion protein (MFP) family protein</fullName>
    </recommendedName>
</protein>
<organism evidence="13 14">
    <name type="scientific">Ancylobacter defluvii</name>
    <dbReference type="NCBI Taxonomy" id="1282440"/>
    <lineage>
        <taxon>Bacteria</taxon>
        <taxon>Pseudomonadati</taxon>
        <taxon>Pseudomonadota</taxon>
        <taxon>Alphaproteobacteria</taxon>
        <taxon>Hyphomicrobiales</taxon>
        <taxon>Xanthobacteraceae</taxon>
        <taxon>Ancylobacter</taxon>
    </lineage>
</organism>
<name>A0A9W6NB05_9HYPH</name>
<dbReference type="PRINTS" id="PR01490">
    <property type="entry name" value="RTXTOXIND"/>
</dbReference>
<feature type="transmembrane region" description="Helical" evidence="9">
    <location>
        <begin position="18"/>
        <end position="38"/>
    </location>
</feature>